<keyword evidence="2" id="KW-1185">Reference proteome</keyword>
<gene>
    <name evidence="1" type="ORF">GA0070622_0918</name>
</gene>
<protein>
    <submittedName>
        <fullName evidence="1">Uncharacterized protein</fullName>
    </submittedName>
</protein>
<dbReference type="STRING" id="946078.GA0070622_0918"/>
<evidence type="ECO:0000313" key="1">
    <source>
        <dbReference type="EMBL" id="SBT63950.1"/>
    </source>
</evidence>
<dbReference type="RefSeq" id="WP_091568929.1">
    <property type="nucleotide sequence ID" value="NZ_FLRH01000003.1"/>
</dbReference>
<proteinExistence type="predicted"/>
<dbReference type="EMBL" id="FLRH01000003">
    <property type="protein sequence ID" value="SBT63950.1"/>
    <property type="molecule type" value="Genomic_DNA"/>
</dbReference>
<dbReference type="OrthoDB" id="3399706at2"/>
<sequence length="70" mass="7543">MPSAKPRANASLGLEVWAIGSWDELIGLRSQLAAAGRLIEVGDPSVLVGPDAGRYRQYIRVHVRTSEGAR</sequence>
<accession>A0A1A9B387</accession>
<name>A0A1A9B387_9ACTN</name>
<dbReference type="AlphaFoldDB" id="A0A1A9B387"/>
<organism evidence="1 2">
    <name type="scientific">Micromonospora sediminicola</name>
    <dbReference type="NCBI Taxonomy" id="946078"/>
    <lineage>
        <taxon>Bacteria</taxon>
        <taxon>Bacillati</taxon>
        <taxon>Actinomycetota</taxon>
        <taxon>Actinomycetes</taxon>
        <taxon>Micromonosporales</taxon>
        <taxon>Micromonosporaceae</taxon>
        <taxon>Micromonospora</taxon>
    </lineage>
</organism>
<evidence type="ECO:0000313" key="2">
    <source>
        <dbReference type="Proteomes" id="UP000199558"/>
    </source>
</evidence>
<reference evidence="2" key="1">
    <citation type="submission" date="2016-06" db="EMBL/GenBank/DDBJ databases">
        <authorList>
            <person name="Varghese N."/>
            <person name="Submissions Spin"/>
        </authorList>
    </citation>
    <scope>NUCLEOTIDE SEQUENCE [LARGE SCALE GENOMIC DNA]</scope>
    <source>
        <strain evidence="2">DSM 45794</strain>
    </source>
</reference>
<dbReference type="Proteomes" id="UP000199558">
    <property type="component" value="Unassembled WGS sequence"/>
</dbReference>